<keyword evidence="1" id="KW-0472">Membrane</keyword>
<protein>
    <submittedName>
        <fullName evidence="2">Uncharacterized protein</fullName>
    </submittedName>
</protein>
<keyword evidence="1" id="KW-1133">Transmembrane helix</keyword>
<name>E7N1Z7_9FIRM</name>
<reference evidence="2 3" key="1">
    <citation type="submission" date="2010-08" db="EMBL/GenBank/DDBJ databases">
        <authorList>
            <person name="Weinstock G."/>
            <person name="Sodergren E."/>
            <person name="Clifton S."/>
            <person name="Fulton L."/>
            <person name="Fulton B."/>
            <person name="Courtney L."/>
            <person name="Fronick C."/>
            <person name="Harrison M."/>
            <person name="Strong C."/>
            <person name="Farmer C."/>
            <person name="Delahaunty K."/>
            <person name="Markovic C."/>
            <person name="Hall O."/>
            <person name="Minx P."/>
            <person name="Tomlinson C."/>
            <person name="Mitreva M."/>
            <person name="Hou S."/>
            <person name="Chen J."/>
            <person name="Wollam A."/>
            <person name="Pepin K.H."/>
            <person name="Johnson M."/>
            <person name="Bhonagiri V."/>
            <person name="Zhang X."/>
            <person name="Suruliraj S."/>
            <person name="Warren W."/>
            <person name="Chinwalla A."/>
            <person name="Mardis E.R."/>
            <person name="Wilson R.K."/>
        </authorList>
    </citation>
    <scope>NUCLEOTIDE SEQUENCE [LARGE SCALE GENOMIC DNA]</scope>
    <source>
        <strain evidence="2 3">F0399</strain>
    </source>
</reference>
<feature type="transmembrane region" description="Helical" evidence="1">
    <location>
        <begin position="21"/>
        <end position="49"/>
    </location>
</feature>
<evidence type="ECO:0000313" key="2">
    <source>
        <dbReference type="EMBL" id="EFW29779.1"/>
    </source>
</evidence>
<dbReference type="AlphaFoldDB" id="E7N1Z7"/>
<proteinExistence type="predicted"/>
<dbReference type="Proteomes" id="UP000004633">
    <property type="component" value="Unassembled WGS sequence"/>
</dbReference>
<keyword evidence="3" id="KW-1185">Reference proteome</keyword>
<accession>E7N1Z7</accession>
<organism evidence="2 3">
    <name type="scientific">Selenomonas artemidis F0399</name>
    <dbReference type="NCBI Taxonomy" id="749551"/>
    <lineage>
        <taxon>Bacteria</taxon>
        <taxon>Bacillati</taxon>
        <taxon>Bacillota</taxon>
        <taxon>Negativicutes</taxon>
        <taxon>Selenomonadales</taxon>
        <taxon>Selenomonadaceae</taxon>
        <taxon>Selenomonas</taxon>
    </lineage>
</organism>
<dbReference type="STRING" id="749551.HMPREF9555_01008"/>
<dbReference type="HOGENOM" id="CLU_2791607_0_0_9"/>
<evidence type="ECO:0000313" key="3">
    <source>
        <dbReference type="Proteomes" id="UP000004633"/>
    </source>
</evidence>
<gene>
    <name evidence="2" type="ORF">HMPREF9555_01008</name>
</gene>
<evidence type="ECO:0000256" key="1">
    <source>
        <dbReference type="SAM" id="Phobius"/>
    </source>
</evidence>
<comment type="caution">
    <text evidence="2">The sequence shown here is derived from an EMBL/GenBank/DDBJ whole genome shotgun (WGS) entry which is preliminary data.</text>
</comment>
<keyword evidence="1" id="KW-0812">Transmembrane</keyword>
<sequence length="68" mass="8230">MQISRRERAAKRLRSISIVIPFLRLLVHEFCLLILFYCNIICAILQLFIPRNYRHGKFFRLKCDFPAF</sequence>
<dbReference type="EMBL" id="AECV01000016">
    <property type="protein sequence ID" value="EFW29779.1"/>
    <property type="molecule type" value="Genomic_DNA"/>
</dbReference>